<keyword evidence="3" id="KW-0762">Sugar transport</keyword>
<dbReference type="InterPro" id="IPR027417">
    <property type="entry name" value="P-loop_NTPase"/>
</dbReference>
<dbReference type="PANTHER" id="PTHR43790:SF1">
    <property type="entry name" value="XYLOSE IMPORT ATP-BINDING PROTEIN XYLG"/>
    <property type="match status" value="1"/>
</dbReference>
<keyword evidence="10" id="KW-0614">Plasmid</keyword>
<dbReference type="CDD" id="cd03216">
    <property type="entry name" value="ABC_Carb_Monos_I"/>
    <property type="match status" value="1"/>
</dbReference>
<evidence type="ECO:0000259" key="9">
    <source>
        <dbReference type="PROSITE" id="PS50893"/>
    </source>
</evidence>
<evidence type="ECO:0000256" key="7">
    <source>
        <dbReference type="ARBA" id="ARBA00022967"/>
    </source>
</evidence>
<feature type="domain" description="ABC transporter" evidence="9">
    <location>
        <begin position="255"/>
        <end position="506"/>
    </location>
</feature>
<dbReference type="InterPro" id="IPR003593">
    <property type="entry name" value="AAA+_ATPase"/>
</dbReference>
<evidence type="ECO:0000256" key="1">
    <source>
        <dbReference type="ARBA" id="ARBA00022448"/>
    </source>
</evidence>
<feature type="domain" description="ABC transporter" evidence="9">
    <location>
        <begin position="6"/>
        <end position="249"/>
    </location>
</feature>
<dbReference type="Gene3D" id="3.40.50.300">
    <property type="entry name" value="P-loop containing nucleotide triphosphate hydrolases"/>
    <property type="match status" value="2"/>
</dbReference>
<dbReference type="GO" id="GO:0005524">
    <property type="term" value="F:ATP binding"/>
    <property type="evidence" value="ECO:0007669"/>
    <property type="project" value="UniProtKB-KW"/>
</dbReference>
<reference evidence="10 11" key="1">
    <citation type="submission" date="2019-12" db="EMBL/GenBank/DDBJ databases">
        <title>Complete Genome Sequence of a Quorum-Sensing Bacterium,Rhodobacteraceae bacterium C31, Isolated from a marine microalgae symbiotic bacteria.</title>
        <authorList>
            <person name="Zhang Y."/>
        </authorList>
    </citation>
    <scope>NUCLEOTIDE SEQUENCE [LARGE SCALE GENOMIC DNA]</scope>
    <source>
        <strain evidence="10 11">C31</strain>
        <plasmid evidence="10 11">p-SCP4</plasmid>
    </source>
</reference>
<keyword evidence="8" id="KW-0472">Membrane</keyword>
<name>A0ABX7FEP0_9RHOB</name>
<sequence length="511" mass="54943">MPDPFLETRALHKRYGGVHALKGVSLRIERGKFYHLLGENGCGKSTLIKIISGAQPATSGQVIVEGRDMTGLDPIQALDAGIETVYQDLSLLPNLTVTENIGLSEQLVEGHGGLFRRLDRGRVIQTARRALETVGLPTDRAFLNRPIDTLPIALRQRVAIARAVAGEAGLVIMDEPTTSLTRREVDTLIRTVRRLQQNGAAVLFVTHKLDEAREMGGTGLVMRDGELVQTVDVGQASNAEIGHWMTGRELEQGRYRAAALPQGAPPLLQVDGLSLAGHYSDLSLSVAPGEILGLTGLADSGRNELALSLAGLARPDTGTARLEGRPLDLSAPHRAIAAGVAYVPEDRLTEGLFLEKPISENITMSILDRLRGALGLVDRRRAQARAQQVLEDLRIVASDVDAPVSSLSGGNQQRVLIGRWLATEPRLLILHGPTVGVDVGSKDTIFRIIQAQAEAGMGIVIVSDDLPELLQNCDRIAVMRNGRIHDTFEAADIDEDRLYTAIAGAQALDAA</sequence>
<keyword evidence="2" id="KW-1003">Cell membrane</keyword>
<geneLocation type="plasmid" evidence="10 11">
    <name>p-SCP4</name>
</geneLocation>
<dbReference type="PROSITE" id="PS00211">
    <property type="entry name" value="ABC_TRANSPORTER_1"/>
    <property type="match status" value="1"/>
</dbReference>
<organism evidence="10 11">
    <name type="scientific">Ponticoccus alexandrii</name>
    <dbReference type="NCBI Taxonomy" id="1943633"/>
    <lineage>
        <taxon>Bacteria</taxon>
        <taxon>Pseudomonadati</taxon>
        <taxon>Pseudomonadota</taxon>
        <taxon>Alphaproteobacteria</taxon>
        <taxon>Rhodobacterales</taxon>
        <taxon>Roseobacteraceae</taxon>
        <taxon>Ponticoccus</taxon>
    </lineage>
</organism>
<evidence type="ECO:0000313" key="10">
    <source>
        <dbReference type="EMBL" id="QRF69003.1"/>
    </source>
</evidence>
<dbReference type="PANTHER" id="PTHR43790">
    <property type="entry name" value="CARBOHYDRATE TRANSPORT ATP-BINDING PROTEIN MG119-RELATED"/>
    <property type="match status" value="1"/>
</dbReference>
<keyword evidence="7" id="KW-1278">Translocase</keyword>
<accession>A0ABX7FEP0</accession>
<keyword evidence="5" id="KW-0547">Nucleotide-binding</keyword>
<dbReference type="EMBL" id="CP047170">
    <property type="protein sequence ID" value="QRF69003.1"/>
    <property type="molecule type" value="Genomic_DNA"/>
</dbReference>
<dbReference type="InterPro" id="IPR017871">
    <property type="entry name" value="ABC_transporter-like_CS"/>
</dbReference>
<evidence type="ECO:0000256" key="4">
    <source>
        <dbReference type="ARBA" id="ARBA00022737"/>
    </source>
</evidence>
<evidence type="ECO:0000256" key="2">
    <source>
        <dbReference type="ARBA" id="ARBA00022475"/>
    </source>
</evidence>
<dbReference type="SUPFAM" id="SSF52540">
    <property type="entry name" value="P-loop containing nucleoside triphosphate hydrolases"/>
    <property type="match status" value="2"/>
</dbReference>
<gene>
    <name evidence="10" type="ORF">GQA70_21795</name>
</gene>
<proteinExistence type="predicted"/>
<evidence type="ECO:0000313" key="11">
    <source>
        <dbReference type="Proteomes" id="UP000596387"/>
    </source>
</evidence>
<dbReference type="CDD" id="cd03215">
    <property type="entry name" value="ABC_Carb_Monos_II"/>
    <property type="match status" value="1"/>
</dbReference>
<keyword evidence="11" id="KW-1185">Reference proteome</keyword>
<dbReference type="InterPro" id="IPR003439">
    <property type="entry name" value="ABC_transporter-like_ATP-bd"/>
</dbReference>
<dbReference type="SMART" id="SM00382">
    <property type="entry name" value="AAA"/>
    <property type="match status" value="2"/>
</dbReference>
<protein>
    <submittedName>
        <fullName evidence="10">ATP-binding cassette domain-containing protein</fullName>
    </submittedName>
</protein>
<dbReference type="RefSeq" id="WP_023851982.1">
    <property type="nucleotide sequence ID" value="NZ_CP047170.1"/>
</dbReference>
<dbReference type="InterPro" id="IPR050107">
    <property type="entry name" value="ABC_carbohydrate_import_ATPase"/>
</dbReference>
<dbReference type="Pfam" id="PF00005">
    <property type="entry name" value="ABC_tran"/>
    <property type="match status" value="2"/>
</dbReference>
<keyword evidence="4" id="KW-0677">Repeat</keyword>
<keyword evidence="6 10" id="KW-0067">ATP-binding</keyword>
<evidence type="ECO:0000256" key="5">
    <source>
        <dbReference type="ARBA" id="ARBA00022741"/>
    </source>
</evidence>
<dbReference type="Proteomes" id="UP000596387">
    <property type="component" value="Plasmid p-SCP4"/>
</dbReference>
<evidence type="ECO:0000256" key="3">
    <source>
        <dbReference type="ARBA" id="ARBA00022597"/>
    </source>
</evidence>
<dbReference type="PROSITE" id="PS50893">
    <property type="entry name" value="ABC_TRANSPORTER_2"/>
    <property type="match status" value="2"/>
</dbReference>
<evidence type="ECO:0000256" key="6">
    <source>
        <dbReference type="ARBA" id="ARBA00022840"/>
    </source>
</evidence>
<evidence type="ECO:0000256" key="8">
    <source>
        <dbReference type="ARBA" id="ARBA00023136"/>
    </source>
</evidence>
<keyword evidence="1" id="KW-0813">Transport</keyword>